<dbReference type="Gene3D" id="1.10.600.10">
    <property type="entry name" value="Farnesyl Diphosphate Synthase"/>
    <property type="match status" value="1"/>
</dbReference>
<name>A0A6A4HVD0_9AGAR</name>
<dbReference type="EMBL" id="ML769448">
    <property type="protein sequence ID" value="KAE9401218.1"/>
    <property type="molecule type" value="Genomic_DNA"/>
</dbReference>
<dbReference type="Proteomes" id="UP000799118">
    <property type="component" value="Unassembled WGS sequence"/>
</dbReference>
<evidence type="ECO:0000313" key="3">
    <source>
        <dbReference type="EMBL" id="KAE9401218.1"/>
    </source>
</evidence>
<dbReference type="SFLD" id="SFLDS00005">
    <property type="entry name" value="Isoprenoid_Synthase_Type_I"/>
    <property type="match status" value="1"/>
</dbReference>
<dbReference type="SUPFAM" id="SSF48576">
    <property type="entry name" value="Terpenoid synthases"/>
    <property type="match status" value="2"/>
</dbReference>
<evidence type="ECO:0000256" key="1">
    <source>
        <dbReference type="ARBA" id="ARBA00007946"/>
    </source>
</evidence>
<protein>
    <submittedName>
        <fullName evidence="3">Terpenoid synthase</fullName>
    </submittedName>
</protein>
<dbReference type="InterPro" id="IPR024652">
    <property type="entry name" value="Trichodiene_synth"/>
</dbReference>
<dbReference type="InterPro" id="IPR008949">
    <property type="entry name" value="Isoprenoid_synthase_dom_sf"/>
</dbReference>
<evidence type="ECO:0000313" key="4">
    <source>
        <dbReference type="Proteomes" id="UP000799118"/>
    </source>
</evidence>
<dbReference type="OrthoDB" id="2998174at2759"/>
<accession>A0A6A4HVD0</accession>
<comment type="similarity">
    <text evidence="1">Belongs to the trichodiene synthase family.</text>
</comment>
<reference evidence="3" key="1">
    <citation type="journal article" date="2019" name="Environ. Microbiol.">
        <title>Fungal ecological strategies reflected in gene transcription - a case study of two litter decomposers.</title>
        <authorList>
            <person name="Barbi F."/>
            <person name="Kohler A."/>
            <person name="Barry K."/>
            <person name="Baskaran P."/>
            <person name="Daum C."/>
            <person name="Fauchery L."/>
            <person name="Ihrmark K."/>
            <person name="Kuo A."/>
            <person name="LaButti K."/>
            <person name="Lipzen A."/>
            <person name="Morin E."/>
            <person name="Grigoriev I.V."/>
            <person name="Henrissat B."/>
            <person name="Lindahl B."/>
            <person name="Martin F."/>
        </authorList>
    </citation>
    <scope>NUCLEOTIDE SEQUENCE</scope>
    <source>
        <strain evidence="3">JB14</strain>
    </source>
</reference>
<proteinExistence type="inferred from homology"/>
<dbReference type="GO" id="GO:0016838">
    <property type="term" value="F:carbon-oxygen lyase activity, acting on phosphates"/>
    <property type="evidence" value="ECO:0007669"/>
    <property type="project" value="InterPro"/>
</dbReference>
<dbReference type="SFLD" id="SFLDG01021">
    <property type="entry name" value="Trichodiene_Synthase_Like"/>
    <property type="match status" value="1"/>
</dbReference>
<sequence length="403" mass="45977">MDVPRLQLLLREIDHRYVAPQSPSMSFLRSFHDWIHNTLGPTTSWTTSKLSILEDTSSAIIERAYPFADTEMRSLMGKLTALAIVIDDSLDDGLAGEAMYEEIGNFAHYVYIGKSQTSGLLNLYHGCIKELSHALEGDAVLRGIAVTPWIQFVDACLLEKRLLTVDTKLRASPYDMGYKDTGNNNIKTKLLRTLLTWPLCLFLCSPEYIRNKTSIAEAYAAAIFKATKKQDLLLSRYIKALPDMSFHIAVINDLFSFHKEELEGETANMIHLRTQSLKDRRGTGSHGEWTLSDTFNLFCDEVRDATYRVDEILRLEDCEKIVREGLDSGDMGLSDVDVAIALQWRGWRDGYISWHLESQRYKLDFLRPEHPQFSHETKLDFATSGGWVDFMHSAFMKITQKTK</sequence>
<keyword evidence="4" id="KW-1185">Reference proteome</keyword>
<gene>
    <name evidence="3" type="ORF">BT96DRAFT_956612</name>
</gene>
<organism evidence="3 4">
    <name type="scientific">Gymnopus androsaceus JB14</name>
    <dbReference type="NCBI Taxonomy" id="1447944"/>
    <lineage>
        <taxon>Eukaryota</taxon>
        <taxon>Fungi</taxon>
        <taxon>Dikarya</taxon>
        <taxon>Basidiomycota</taxon>
        <taxon>Agaricomycotina</taxon>
        <taxon>Agaricomycetes</taxon>
        <taxon>Agaricomycetidae</taxon>
        <taxon>Agaricales</taxon>
        <taxon>Marasmiineae</taxon>
        <taxon>Omphalotaceae</taxon>
        <taxon>Gymnopus</taxon>
    </lineage>
</organism>
<keyword evidence="2" id="KW-0456">Lyase</keyword>
<evidence type="ECO:0000256" key="2">
    <source>
        <dbReference type="ARBA" id="ARBA00023239"/>
    </source>
</evidence>
<dbReference type="AlphaFoldDB" id="A0A6A4HVD0"/>